<organism evidence="1 2">
    <name type="scientific">Salix suchowensis</name>
    <dbReference type="NCBI Taxonomy" id="1278906"/>
    <lineage>
        <taxon>Eukaryota</taxon>
        <taxon>Viridiplantae</taxon>
        <taxon>Streptophyta</taxon>
        <taxon>Embryophyta</taxon>
        <taxon>Tracheophyta</taxon>
        <taxon>Spermatophyta</taxon>
        <taxon>Magnoliopsida</taxon>
        <taxon>eudicotyledons</taxon>
        <taxon>Gunneridae</taxon>
        <taxon>Pentapetalae</taxon>
        <taxon>rosids</taxon>
        <taxon>fabids</taxon>
        <taxon>Malpighiales</taxon>
        <taxon>Salicaceae</taxon>
        <taxon>Saliceae</taxon>
        <taxon>Salix</taxon>
    </lineage>
</organism>
<accession>A0ABQ8ZR67</accession>
<gene>
    <name evidence="1" type="ORF">OIU77_018136</name>
</gene>
<evidence type="ECO:0000313" key="2">
    <source>
        <dbReference type="Proteomes" id="UP001141253"/>
    </source>
</evidence>
<protein>
    <submittedName>
        <fullName evidence="1">Uncharacterized protein</fullName>
    </submittedName>
</protein>
<keyword evidence="2" id="KW-1185">Reference proteome</keyword>
<proteinExistence type="predicted"/>
<reference evidence="1" key="2">
    <citation type="journal article" date="2023" name="Int. J. Mol. Sci.">
        <title>De Novo Assembly and Annotation of 11 Diverse Shrub Willow (Salix) Genomes Reveals Novel Gene Organization in Sex-Linked Regions.</title>
        <authorList>
            <person name="Hyden B."/>
            <person name="Feng K."/>
            <person name="Yates T.B."/>
            <person name="Jawdy S."/>
            <person name="Cereghino C."/>
            <person name="Smart L.B."/>
            <person name="Muchero W."/>
        </authorList>
    </citation>
    <scope>NUCLEOTIDE SEQUENCE</scope>
    <source>
        <tissue evidence="1">Shoot tip</tissue>
    </source>
</reference>
<reference evidence="1" key="1">
    <citation type="submission" date="2022-10" db="EMBL/GenBank/DDBJ databases">
        <authorList>
            <person name="Hyden B.L."/>
            <person name="Feng K."/>
            <person name="Yates T."/>
            <person name="Jawdy S."/>
            <person name="Smart L.B."/>
            <person name="Muchero W."/>
        </authorList>
    </citation>
    <scope>NUCLEOTIDE SEQUENCE</scope>
    <source>
        <tissue evidence="1">Shoot tip</tissue>
    </source>
</reference>
<dbReference type="EMBL" id="JAPFFI010000027">
    <property type="protein sequence ID" value="KAJ6304410.1"/>
    <property type="molecule type" value="Genomic_DNA"/>
</dbReference>
<comment type="caution">
    <text evidence="1">The sequence shown here is derived from an EMBL/GenBank/DDBJ whole genome shotgun (WGS) entry which is preliminary data.</text>
</comment>
<dbReference type="Proteomes" id="UP001141253">
    <property type="component" value="Chromosome 16"/>
</dbReference>
<name>A0ABQ8ZR67_9ROSI</name>
<sequence>MQKLNRQSFGSVVRKKLGRSLNRISSIPGIQSTTLSR</sequence>
<evidence type="ECO:0000313" key="1">
    <source>
        <dbReference type="EMBL" id="KAJ6304410.1"/>
    </source>
</evidence>